<dbReference type="SUPFAM" id="SSF51658">
    <property type="entry name" value="Xylose isomerase-like"/>
    <property type="match status" value="1"/>
</dbReference>
<evidence type="ECO:0000256" key="6">
    <source>
        <dbReference type="HAMAP-Rule" id="MF_00541"/>
    </source>
</evidence>
<comment type="cofactor">
    <cofactor evidence="6">
        <name>Mn(2+)</name>
        <dbReference type="ChEBI" id="CHEBI:29035"/>
    </cofactor>
    <text evidence="6">Binds 1 Mn(2+) ion per subunit.</text>
</comment>
<evidence type="ECO:0000256" key="4">
    <source>
        <dbReference type="ARBA" id="ARBA00023235"/>
    </source>
</evidence>
<accession>A0A2T0BB00</accession>
<comment type="subcellular location">
    <subcellularLocation>
        <location evidence="6">Cytoplasm</location>
    </subcellularLocation>
</comment>
<dbReference type="InterPro" id="IPR036237">
    <property type="entry name" value="Xyl_isomerase-like_sf"/>
</dbReference>
<keyword evidence="2 6" id="KW-0479">Metal-binding</keyword>
<dbReference type="NCBIfam" id="NF002203">
    <property type="entry name" value="PRK01076.1"/>
    <property type="match status" value="1"/>
</dbReference>
<dbReference type="AlphaFoldDB" id="A0A2T0BB00"/>
<dbReference type="RefSeq" id="WP_106010779.1">
    <property type="nucleotide sequence ID" value="NZ_JALCPJ010000061.1"/>
</dbReference>
<dbReference type="NCBIfam" id="TIGR01748">
    <property type="entry name" value="rhaA"/>
    <property type="match status" value="1"/>
</dbReference>
<dbReference type="GO" id="GO:0005737">
    <property type="term" value="C:cytoplasm"/>
    <property type="evidence" value="ECO:0007669"/>
    <property type="project" value="UniProtKB-SubCell"/>
</dbReference>
<dbReference type="InterPro" id="IPR050337">
    <property type="entry name" value="L-rhamnose_isomerase"/>
</dbReference>
<feature type="binding site" evidence="6">
    <location>
        <position position="295"/>
    </location>
    <ligand>
        <name>Mn(2+)</name>
        <dbReference type="ChEBI" id="CHEBI:29035"/>
    </ligand>
</feature>
<evidence type="ECO:0000256" key="1">
    <source>
        <dbReference type="ARBA" id="ARBA00022490"/>
    </source>
</evidence>
<dbReference type="PANTHER" id="PTHR30268">
    <property type="entry name" value="L-RHAMNOSE ISOMERASE"/>
    <property type="match status" value="1"/>
</dbReference>
<comment type="function">
    <text evidence="6">Catalyzes the interconversion of L-rhamnose and L-rhamnulose.</text>
</comment>
<dbReference type="GO" id="GO:0019301">
    <property type="term" value="P:rhamnose catabolic process"/>
    <property type="evidence" value="ECO:0007669"/>
    <property type="project" value="UniProtKB-UniRule"/>
</dbReference>
<comment type="pathway">
    <text evidence="6">Carbohydrate degradation; L-rhamnose degradation; glycerone phosphate from L-rhamnose: step 1/3.</text>
</comment>
<reference evidence="8 9" key="1">
    <citation type="submission" date="2018-03" db="EMBL/GenBank/DDBJ databases">
        <title>Genome sequence of Clostridium luticellarii DSM 29923.</title>
        <authorList>
            <person name="Poehlein A."/>
            <person name="Daniel R."/>
        </authorList>
    </citation>
    <scope>NUCLEOTIDE SEQUENCE [LARGE SCALE GENOMIC DNA]</scope>
    <source>
        <strain evidence="8 9">DSM 29923</strain>
    </source>
</reference>
<keyword evidence="9" id="KW-1185">Reference proteome</keyword>
<keyword evidence="3 6" id="KW-0464">Manganese</keyword>
<evidence type="ECO:0000256" key="2">
    <source>
        <dbReference type="ARBA" id="ARBA00022723"/>
    </source>
</evidence>
<evidence type="ECO:0000313" key="9">
    <source>
        <dbReference type="Proteomes" id="UP000237798"/>
    </source>
</evidence>
<dbReference type="InterPro" id="IPR009308">
    <property type="entry name" value="Rhamnose_isomerase"/>
</dbReference>
<evidence type="ECO:0000313" key="8">
    <source>
        <dbReference type="EMBL" id="PRR81071.1"/>
    </source>
</evidence>
<evidence type="ECO:0000256" key="5">
    <source>
        <dbReference type="ARBA" id="ARBA00023308"/>
    </source>
</evidence>
<protein>
    <recommendedName>
        <fullName evidence="6 7">L-rhamnose isomerase</fullName>
        <ecNumber evidence="6 7">5.3.1.14</ecNumber>
    </recommendedName>
</protein>
<dbReference type="Pfam" id="PF06134">
    <property type="entry name" value="RhaA"/>
    <property type="match status" value="1"/>
</dbReference>
<proteinExistence type="inferred from homology"/>
<comment type="similarity">
    <text evidence="6">Belongs to the rhamnose isomerase family.</text>
</comment>
<dbReference type="UniPathway" id="UPA00541">
    <property type="reaction ID" value="UER00601"/>
</dbReference>
<gene>
    <name evidence="6 8" type="primary">rhaA</name>
    <name evidence="8" type="ORF">CLLU_32260</name>
</gene>
<feature type="binding site" evidence="6">
    <location>
        <position position="261"/>
    </location>
    <ligand>
        <name>Mn(2+)</name>
        <dbReference type="ChEBI" id="CHEBI:29035"/>
    </ligand>
</feature>
<dbReference type="EMBL" id="PVXP01000077">
    <property type="protein sequence ID" value="PRR81071.1"/>
    <property type="molecule type" value="Genomic_DNA"/>
</dbReference>
<dbReference type="PANTHER" id="PTHR30268:SF0">
    <property type="entry name" value="L-RHAMNOSE ISOMERASE"/>
    <property type="match status" value="1"/>
</dbReference>
<name>A0A2T0BB00_9CLOT</name>
<sequence length="418" mass="48182">MSIREKYEMAKKEYEKWGIDVDNVLEELKKVKISIHCWQGDDIAGFEVNQQELSGGIATTGNYPGKARNPEELRKDLDKALSLIPGKHKINLHAIYAETDGKFVDRDEIKPEHFKNWVSWAKKNGLGLDFNPTIFSHEKAQDGLTLSHPNKEIRDFWIRHCVASRKIGEYFGKELGQTCLTNIWIPDGYKDIPSDRLGPRQRLKESLEEILKIKIDKKYNLDSVESKVFGIGAESYTVGSSEFYLNFAAKNGILNLLDTGHYHPTEVVSDKISSMLLFFDKVALHVSRPVRWDSDHVVIFDDELKELAKEIVRNNALHRVIIGLDFFDASINRIAAWAIGARNMIKALLSAMLLPNQKLKVLQDEENYTERLALMEEFKTYPMGAIWDYYCEINNVPVKETWLDEVKKYEKEELSKRK</sequence>
<dbReference type="HAMAP" id="MF_00541">
    <property type="entry name" value="RhaA"/>
    <property type="match status" value="1"/>
</dbReference>
<keyword evidence="4 6" id="KW-0413">Isomerase</keyword>
<organism evidence="8 9">
    <name type="scientific">Clostridium luticellarii</name>
    <dbReference type="NCBI Taxonomy" id="1691940"/>
    <lineage>
        <taxon>Bacteria</taxon>
        <taxon>Bacillati</taxon>
        <taxon>Bacillota</taxon>
        <taxon>Clostridia</taxon>
        <taxon>Eubacteriales</taxon>
        <taxon>Clostridiaceae</taxon>
        <taxon>Clostridium</taxon>
    </lineage>
</organism>
<dbReference type="GO" id="GO:0019324">
    <property type="term" value="P:L-lyxose metabolic process"/>
    <property type="evidence" value="ECO:0007669"/>
    <property type="project" value="TreeGrafter"/>
</dbReference>
<comment type="catalytic activity">
    <reaction evidence="6">
        <text>L-rhamnopyranose = L-rhamnulose</text>
        <dbReference type="Rhea" id="RHEA:23160"/>
        <dbReference type="ChEBI" id="CHEBI:17897"/>
        <dbReference type="ChEBI" id="CHEBI:62346"/>
        <dbReference type="EC" id="5.3.1.14"/>
    </reaction>
</comment>
<feature type="binding site" evidence="6">
    <location>
        <position position="293"/>
    </location>
    <ligand>
        <name>Mn(2+)</name>
        <dbReference type="ChEBI" id="CHEBI:29035"/>
    </ligand>
</feature>
<dbReference type="Gene3D" id="3.20.20.150">
    <property type="entry name" value="Divalent-metal-dependent TIM barrel enzymes"/>
    <property type="match status" value="1"/>
</dbReference>
<dbReference type="EC" id="5.3.1.14" evidence="6 7"/>
<evidence type="ECO:0000256" key="3">
    <source>
        <dbReference type="ARBA" id="ARBA00023211"/>
    </source>
</evidence>
<dbReference type="GO" id="GO:0008740">
    <property type="term" value="F:L-rhamnose isomerase activity"/>
    <property type="evidence" value="ECO:0007669"/>
    <property type="project" value="UniProtKB-UniRule"/>
</dbReference>
<dbReference type="Proteomes" id="UP000237798">
    <property type="component" value="Unassembled WGS sequence"/>
</dbReference>
<comment type="caution">
    <text evidence="8">The sequence shown here is derived from an EMBL/GenBank/DDBJ whole genome shotgun (WGS) entry which is preliminary data.</text>
</comment>
<keyword evidence="5 6" id="KW-0684">Rhamnose metabolism</keyword>
<keyword evidence="1 6" id="KW-0963">Cytoplasm</keyword>
<dbReference type="GO" id="GO:0030145">
    <property type="term" value="F:manganese ion binding"/>
    <property type="evidence" value="ECO:0007669"/>
    <property type="project" value="UniProtKB-UniRule"/>
</dbReference>
<dbReference type="OrthoDB" id="9766697at2"/>
<evidence type="ECO:0000256" key="7">
    <source>
        <dbReference type="NCBIfam" id="TIGR01748"/>
    </source>
</evidence>